<dbReference type="GO" id="GO:0004414">
    <property type="term" value="F:homoserine O-acetyltransferase activity"/>
    <property type="evidence" value="ECO:0007669"/>
    <property type="project" value="UniProtKB-EC"/>
</dbReference>
<dbReference type="InterPro" id="IPR000073">
    <property type="entry name" value="AB_hydrolase_1"/>
</dbReference>
<gene>
    <name evidence="3" type="ORF">MNBD_ACTINO02-802</name>
</gene>
<dbReference type="GO" id="GO:0009092">
    <property type="term" value="P:homoserine metabolic process"/>
    <property type="evidence" value="ECO:0007669"/>
    <property type="project" value="TreeGrafter"/>
</dbReference>
<reference evidence="3" key="1">
    <citation type="submission" date="2018-06" db="EMBL/GenBank/DDBJ databases">
        <authorList>
            <person name="Zhirakovskaya E."/>
        </authorList>
    </citation>
    <scope>NUCLEOTIDE SEQUENCE</scope>
</reference>
<organism evidence="3">
    <name type="scientific">hydrothermal vent metagenome</name>
    <dbReference type="NCBI Taxonomy" id="652676"/>
    <lineage>
        <taxon>unclassified sequences</taxon>
        <taxon>metagenomes</taxon>
        <taxon>ecological metagenomes</taxon>
    </lineage>
</organism>
<evidence type="ECO:0000256" key="1">
    <source>
        <dbReference type="ARBA" id="ARBA00022679"/>
    </source>
</evidence>
<dbReference type="InterPro" id="IPR008220">
    <property type="entry name" value="HAT_MetX-like"/>
</dbReference>
<dbReference type="InterPro" id="IPR029058">
    <property type="entry name" value="AB_hydrolase_fold"/>
</dbReference>
<dbReference type="PIRSF" id="PIRSF000443">
    <property type="entry name" value="Homoser_Ac_trans"/>
    <property type="match status" value="1"/>
</dbReference>
<dbReference type="PANTHER" id="PTHR32268:SF11">
    <property type="entry name" value="HOMOSERINE O-ACETYLTRANSFERASE"/>
    <property type="match status" value="1"/>
</dbReference>
<evidence type="ECO:0000259" key="2">
    <source>
        <dbReference type="Pfam" id="PF00561"/>
    </source>
</evidence>
<keyword evidence="1 3" id="KW-0808">Transferase</keyword>
<keyword evidence="3" id="KW-0012">Acyltransferase</keyword>
<protein>
    <submittedName>
        <fullName evidence="3">Homoserine O-acetyltransferase</fullName>
        <ecNumber evidence="3">2.3.1.31</ecNumber>
    </submittedName>
</protein>
<evidence type="ECO:0000313" key="3">
    <source>
        <dbReference type="EMBL" id="VAV93867.1"/>
    </source>
</evidence>
<dbReference type="GO" id="GO:0009086">
    <property type="term" value="P:methionine biosynthetic process"/>
    <property type="evidence" value="ECO:0007669"/>
    <property type="project" value="TreeGrafter"/>
</dbReference>
<dbReference type="SUPFAM" id="SSF53474">
    <property type="entry name" value="alpha/beta-Hydrolases"/>
    <property type="match status" value="1"/>
</dbReference>
<dbReference type="Gene3D" id="3.40.50.1820">
    <property type="entry name" value="alpha/beta hydrolase"/>
    <property type="match status" value="1"/>
</dbReference>
<accession>A0A3B0RP55</accession>
<dbReference type="AlphaFoldDB" id="A0A3B0RP55"/>
<proteinExistence type="inferred from homology"/>
<dbReference type="EC" id="2.3.1.31" evidence="3"/>
<dbReference type="Gene3D" id="1.10.1740.110">
    <property type="match status" value="1"/>
</dbReference>
<dbReference type="NCBIfam" id="NF001209">
    <property type="entry name" value="PRK00175.1"/>
    <property type="match status" value="1"/>
</dbReference>
<name>A0A3B0RP55_9ZZZZ</name>
<dbReference type="NCBIfam" id="TIGR01392">
    <property type="entry name" value="homoserO_Ac_trn"/>
    <property type="match status" value="1"/>
</dbReference>
<dbReference type="PANTHER" id="PTHR32268">
    <property type="entry name" value="HOMOSERINE O-ACETYLTRANSFERASE"/>
    <property type="match status" value="1"/>
</dbReference>
<feature type="domain" description="AB hydrolase-1" evidence="2">
    <location>
        <begin position="48"/>
        <end position="369"/>
    </location>
</feature>
<dbReference type="HAMAP" id="MF_00296">
    <property type="entry name" value="MetX_acyltransf"/>
    <property type="match status" value="1"/>
</dbReference>
<sequence>MSIGPTTTQFFTFGSPSEPFQLRSGAVLDEVTLAYETYGTLNEDRSNAVLLFHALTGSHHAAGITEQIPDTDDRWTEELRLGWWDNFIGPGRAIDTDRFFVICANYIGGCYGSTGPTSTDPRTGKPYGSSFPVVGFTDVVDSQIELLRHLGIERLHAVVGGSTGGVCAISLATRFPDLVGTVIPIAAGSRPTPLQIIHNFEQINAIQNDPNFAGGDYYDSPPPTQGLRLARMIGHKTFVSLEAMQRRAREEIVALGVGPGTYDIQHPMESYMWHQGRKFVDRFDANSYLRMMIAWQRFDLAAEAGVDDLSDLFTPCKHQRYMVFTIDSDVCFYPDEQAELMRLLGLADVPARRITVHSDKGHDSFLLEPALYAPHLADTLLNEWTT</sequence>
<dbReference type="Pfam" id="PF00561">
    <property type="entry name" value="Abhydrolase_1"/>
    <property type="match status" value="1"/>
</dbReference>
<dbReference type="EMBL" id="UOEK01000051">
    <property type="protein sequence ID" value="VAV93867.1"/>
    <property type="molecule type" value="Genomic_DNA"/>
</dbReference>